<evidence type="ECO:0000313" key="4">
    <source>
        <dbReference type="EMBL" id="KCW82049.1"/>
    </source>
</evidence>
<dbReference type="PANTHER" id="PTHR44411:SF1">
    <property type="entry name" value="THO COMPLEX SUBUNIT 6 HOMOLOG"/>
    <property type="match status" value="1"/>
</dbReference>
<sequence length="336" mass="35589">MRGGGGGGDATGWDEDAYRESVLKEREVQTRTVFRAAFAPSPSPSPSPDAVVVASSDGSVASYSISACLSDHAEPACFLQGHDGPAYDVKFYGEGEDSLLLSCGDDGRIRGWMWRDITSSEAHDRSQGNSAKPVLDLVNPQSRGPWGALSPIPENNALAVDVKRGSIYAAAGDSCAYCWDVIITGSEDGTARIWDCRSGKCVQVIDPDKDHKKGFFASVSCLALDASESWLVCGRGRDLSVWSISASDCIAKISTNAPAQDVLFDDNQILLVGAEPLISRLDMNGAVLSQIHCAPQSVFSVSLHQSGVTAVGGYGGLVDVISQFGSHLCTFRCKCI</sequence>
<organism evidence="4">
    <name type="scientific">Eucalyptus grandis</name>
    <name type="common">Flooded gum</name>
    <dbReference type="NCBI Taxonomy" id="71139"/>
    <lineage>
        <taxon>Eukaryota</taxon>
        <taxon>Viridiplantae</taxon>
        <taxon>Streptophyta</taxon>
        <taxon>Embryophyta</taxon>
        <taxon>Tracheophyta</taxon>
        <taxon>Spermatophyta</taxon>
        <taxon>Magnoliopsida</taxon>
        <taxon>eudicotyledons</taxon>
        <taxon>Gunneridae</taxon>
        <taxon>Pentapetalae</taxon>
        <taxon>rosids</taxon>
        <taxon>malvids</taxon>
        <taxon>Myrtales</taxon>
        <taxon>Myrtaceae</taxon>
        <taxon>Myrtoideae</taxon>
        <taxon>Eucalypteae</taxon>
        <taxon>Eucalyptus</taxon>
    </lineage>
</organism>
<dbReference type="GO" id="GO:0006406">
    <property type="term" value="P:mRNA export from nucleus"/>
    <property type="evidence" value="ECO:0000318"/>
    <property type="project" value="GO_Central"/>
</dbReference>
<evidence type="ECO:0000256" key="1">
    <source>
        <dbReference type="ARBA" id="ARBA00009728"/>
    </source>
</evidence>
<evidence type="ECO:0000256" key="3">
    <source>
        <dbReference type="PROSITE-ProRule" id="PRU00221"/>
    </source>
</evidence>
<dbReference type="GO" id="GO:0000347">
    <property type="term" value="C:THO complex"/>
    <property type="evidence" value="ECO:0000318"/>
    <property type="project" value="GO_Central"/>
</dbReference>
<proteinExistence type="inferred from homology"/>
<dbReference type="Gramene" id="KCW82049">
    <property type="protein sequence ID" value="KCW82049"/>
    <property type="gene ID" value="EUGRSUZ_C03417"/>
</dbReference>
<dbReference type="GO" id="GO:0016567">
    <property type="term" value="P:protein ubiquitination"/>
    <property type="evidence" value="ECO:0007669"/>
    <property type="project" value="EnsemblPlants"/>
</dbReference>
<dbReference type="PROSITE" id="PS50082">
    <property type="entry name" value="WD_REPEATS_2"/>
    <property type="match status" value="2"/>
</dbReference>
<dbReference type="GO" id="GO:0000346">
    <property type="term" value="C:transcription export complex"/>
    <property type="evidence" value="ECO:0000318"/>
    <property type="project" value="GO_Central"/>
</dbReference>
<dbReference type="OMA" id="FTEDWLL"/>
<dbReference type="SMART" id="SM00320">
    <property type="entry name" value="WD40"/>
    <property type="match status" value="5"/>
</dbReference>
<dbReference type="EMBL" id="KK198755">
    <property type="protein sequence ID" value="KCW82049.1"/>
    <property type="molecule type" value="Genomic_DNA"/>
</dbReference>
<dbReference type="InterPro" id="IPR042626">
    <property type="entry name" value="THOC6"/>
</dbReference>
<dbReference type="Gene3D" id="2.130.10.10">
    <property type="entry name" value="YVTN repeat-like/Quinoprotein amine dehydrogenase"/>
    <property type="match status" value="1"/>
</dbReference>
<dbReference type="InParanoid" id="A0A059CV11"/>
<gene>
    <name evidence="4" type="ORF">EUGRSUZ_C03417</name>
</gene>
<dbReference type="FunCoup" id="A0A059CV11">
    <property type="interactions" value="3126"/>
</dbReference>
<feature type="repeat" description="WD" evidence="3">
    <location>
        <begin position="79"/>
        <end position="112"/>
    </location>
</feature>
<dbReference type="Pfam" id="PF00400">
    <property type="entry name" value="WD40"/>
    <property type="match status" value="2"/>
</dbReference>
<dbReference type="InterPro" id="IPR036322">
    <property type="entry name" value="WD40_repeat_dom_sf"/>
</dbReference>
<dbReference type="STRING" id="71139.A0A059CV11"/>
<dbReference type="AlphaFoldDB" id="A0A059CV11"/>
<dbReference type="GO" id="GO:0009788">
    <property type="term" value="P:negative regulation of abscisic acid-activated signaling pathway"/>
    <property type="evidence" value="ECO:0007669"/>
    <property type="project" value="EnsemblPlants"/>
</dbReference>
<dbReference type="InterPro" id="IPR001680">
    <property type="entry name" value="WD40_rpt"/>
</dbReference>
<protein>
    <submittedName>
        <fullName evidence="4">Uncharacterized protein</fullName>
    </submittedName>
</protein>
<comment type="similarity">
    <text evidence="1">Belongs to the WD repeat THOC6 family.</text>
</comment>
<dbReference type="PANTHER" id="PTHR44411">
    <property type="entry name" value="THO COMPLEX SUBUNIT 6 HOMOLOG"/>
    <property type="match status" value="1"/>
</dbReference>
<name>A0A059CV11_EUCGR</name>
<dbReference type="GO" id="GO:0010267">
    <property type="term" value="P:ta-siRNA processing"/>
    <property type="evidence" value="ECO:0007669"/>
    <property type="project" value="EnsemblPlants"/>
</dbReference>
<feature type="repeat" description="WD" evidence="3">
    <location>
        <begin position="182"/>
        <end position="204"/>
    </location>
</feature>
<dbReference type="InterPro" id="IPR015943">
    <property type="entry name" value="WD40/YVTN_repeat-like_dom_sf"/>
</dbReference>
<reference evidence="4" key="1">
    <citation type="submission" date="2013-07" db="EMBL/GenBank/DDBJ databases">
        <title>The genome of Eucalyptus grandis.</title>
        <authorList>
            <person name="Schmutz J."/>
            <person name="Hayes R."/>
            <person name="Myburg A."/>
            <person name="Tuskan G."/>
            <person name="Grattapaglia D."/>
            <person name="Rokhsar D.S."/>
        </authorList>
    </citation>
    <scope>NUCLEOTIDE SEQUENCE</scope>
    <source>
        <tissue evidence="4">Leaf extractions</tissue>
    </source>
</reference>
<dbReference type="SUPFAM" id="SSF50978">
    <property type="entry name" value="WD40 repeat-like"/>
    <property type="match status" value="1"/>
</dbReference>
<dbReference type="GO" id="GO:0080008">
    <property type="term" value="C:Cul4-RING E3 ubiquitin ligase complex"/>
    <property type="evidence" value="ECO:0007669"/>
    <property type="project" value="EnsemblPlants"/>
</dbReference>
<evidence type="ECO:0000256" key="2">
    <source>
        <dbReference type="ARBA" id="ARBA00022574"/>
    </source>
</evidence>
<keyword evidence="2 3" id="KW-0853">WD repeat</keyword>
<accession>A0A059CV11</accession>